<keyword evidence="5 9" id="KW-0769">Symport</keyword>
<evidence type="ECO:0000256" key="5">
    <source>
        <dbReference type="ARBA" id="ARBA00022847"/>
    </source>
</evidence>
<feature type="transmembrane region" description="Helical" evidence="9">
    <location>
        <begin position="338"/>
        <end position="360"/>
    </location>
</feature>
<comment type="similarity">
    <text evidence="2 9">Belongs to the dicarboxylate/amino acid:cation symporter (DAACS) (TC 2.A.23) family.</text>
</comment>
<dbReference type="PANTHER" id="PTHR11958:SF63">
    <property type="entry name" value="AMINO ACID TRANSPORTER"/>
    <property type="match status" value="1"/>
</dbReference>
<keyword evidence="8" id="KW-0325">Glycoprotein</keyword>
<evidence type="ECO:0000313" key="11">
    <source>
        <dbReference type="EMBL" id="JAA63049.1"/>
    </source>
</evidence>
<feature type="transmembrane region" description="Helical" evidence="9">
    <location>
        <begin position="410"/>
        <end position="431"/>
    </location>
</feature>
<feature type="transmembrane region" description="Helical" evidence="9">
    <location>
        <begin position="451"/>
        <end position="472"/>
    </location>
</feature>
<dbReference type="PROSITE" id="PS00714">
    <property type="entry name" value="NA_DICARBOXYL_SYMP_2"/>
    <property type="match status" value="1"/>
</dbReference>
<evidence type="ECO:0000256" key="10">
    <source>
        <dbReference type="SAM" id="MobiDB-lite"/>
    </source>
</evidence>
<feature type="non-terminal residue" evidence="11">
    <location>
        <position position="1"/>
    </location>
</feature>
<evidence type="ECO:0000256" key="2">
    <source>
        <dbReference type="ARBA" id="ARBA00006148"/>
    </source>
</evidence>
<feature type="compositionally biased region" description="Polar residues" evidence="10">
    <location>
        <begin position="60"/>
        <end position="70"/>
    </location>
</feature>
<keyword evidence="7 9" id="KW-0472">Membrane</keyword>
<dbReference type="Gene3D" id="1.10.3860.10">
    <property type="entry name" value="Sodium:dicarboxylate symporter"/>
    <property type="match status" value="1"/>
</dbReference>
<dbReference type="GO" id="GO:0015175">
    <property type="term" value="F:neutral L-amino acid transmembrane transporter activity"/>
    <property type="evidence" value="ECO:0007669"/>
    <property type="project" value="TreeGrafter"/>
</dbReference>
<dbReference type="InterPro" id="IPR018107">
    <property type="entry name" value="Na-dicarboxylate_symporter_CS"/>
</dbReference>
<feature type="transmembrane region" description="Helical" evidence="9">
    <location>
        <begin position="484"/>
        <end position="505"/>
    </location>
</feature>
<dbReference type="PROSITE" id="PS00713">
    <property type="entry name" value="NA_DICARBOXYL_SYMP_1"/>
    <property type="match status" value="1"/>
</dbReference>
<reference evidence="11" key="2">
    <citation type="journal article" date="2015" name="J. Proteomics">
        <title>Sexual differences in the sialomes of the zebra tick, Rhipicephalus pulchellus.</title>
        <authorList>
            <person name="Tan A.W."/>
            <person name="Francischetti I.M."/>
            <person name="Slovak M."/>
            <person name="Kini R.M."/>
            <person name="Ribeiro J.M."/>
        </authorList>
    </citation>
    <scope>NUCLEOTIDE SEQUENCE</scope>
    <source>
        <tissue evidence="11">Salivary gland</tissue>
    </source>
</reference>
<keyword evidence="4 9" id="KW-0812">Transmembrane</keyword>
<dbReference type="GO" id="GO:0005886">
    <property type="term" value="C:plasma membrane"/>
    <property type="evidence" value="ECO:0007669"/>
    <property type="project" value="TreeGrafter"/>
</dbReference>
<name>L7MIR4_RHIPC</name>
<dbReference type="AlphaFoldDB" id="L7MIR4"/>
<accession>L7MIR4</accession>
<feature type="transmembrane region" description="Helical" evidence="9">
    <location>
        <begin position="128"/>
        <end position="150"/>
    </location>
</feature>
<evidence type="ECO:0000256" key="6">
    <source>
        <dbReference type="ARBA" id="ARBA00022989"/>
    </source>
</evidence>
<keyword evidence="3 9" id="KW-0813">Transport</keyword>
<evidence type="ECO:0000256" key="3">
    <source>
        <dbReference type="ARBA" id="ARBA00022448"/>
    </source>
</evidence>
<dbReference type="SUPFAM" id="SSF118215">
    <property type="entry name" value="Proton glutamate symport protein"/>
    <property type="match status" value="1"/>
</dbReference>
<evidence type="ECO:0000256" key="4">
    <source>
        <dbReference type="ARBA" id="ARBA00022692"/>
    </source>
</evidence>
<dbReference type="Pfam" id="PF00375">
    <property type="entry name" value="SDF"/>
    <property type="match status" value="1"/>
</dbReference>
<evidence type="ECO:0000256" key="7">
    <source>
        <dbReference type="ARBA" id="ARBA00023136"/>
    </source>
</evidence>
<dbReference type="InterPro" id="IPR050746">
    <property type="entry name" value="DAACS"/>
</dbReference>
<evidence type="ECO:0000256" key="1">
    <source>
        <dbReference type="ARBA" id="ARBA00004141"/>
    </source>
</evidence>
<feature type="transmembrane region" description="Helical" evidence="9">
    <location>
        <begin position="202"/>
        <end position="224"/>
    </location>
</feature>
<dbReference type="PANTHER" id="PTHR11958">
    <property type="entry name" value="SODIUM/DICARBOXYLATE SYMPORTER-RELATED"/>
    <property type="match status" value="1"/>
</dbReference>
<dbReference type="InterPro" id="IPR036458">
    <property type="entry name" value="Na:dicarbo_symporter_sf"/>
</dbReference>
<organism evidence="11">
    <name type="scientific">Rhipicephalus pulchellus</name>
    <name type="common">Yellow backed tick</name>
    <name type="synonym">Dermacentor pulchellus</name>
    <dbReference type="NCBI Taxonomy" id="72859"/>
    <lineage>
        <taxon>Eukaryota</taxon>
        <taxon>Metazoa</taxon>
        <taxon>Ecdysozoa</taxon>
        <taxon>Arthropoda</taxon>
        <taxon>Chelicerata</taxon>
        <taxon>Arachnida</taxon>
        <taxon>Acari</taxon>
        <taxon>Parasitiformes</taxon>
        <taxon>Ixodida</taxon>
        <taxon>Ixodoidea</taxon>
        <taxon>Ixodidae</taxon>
        <taxon>Rhipicephalinae</taxon>
        <taxon>Rhipicephalus</taxon>
        <taxon>Rhipicephalus</taxon>
    </lineage>
</organism>
<reference evidence="11" key="1">
    <citation type="submission" date="2012-11" db="EMBL/GenBank/DDBJ databases">
        <authorList>
            <person name="Lucero-Rivera Y.E."/>
            <person name="Tovar-Ramirez D."/>
        </authorList>
    </citation>
    <scope>NUCLEOTIDE SEQUENCE</scope>
    <source>
        <tissue evidence="11">Salivary gland</tissue>
    </source>
</reference>
<protein>
    <recommendedName>
        <fullName evidence="9">Amino acid transporter</fullName>
    </recommendedName>
</protein>
<feature type="region of interest" description="Disordered" evidence="10">
    <location>
        <begin position="58"/>
        <end position="115"/>
    </location>
</feature>
<feature type="transmembrane region" description="Helical" evidence="9">
    <location>
        <begin position="170"/>
        <end position="190"/>
    </location>
</feature>
<feature type="transmembrane region" description="Helical" evidence="9">
    <location>
        <begin position="511"/>
        <end position="533"/>
    </location>
</feature>
<feature type="transmembrane region" description="Helical" evidence="9">
    <location>
        <begin position="301"/>
        <end position="318"/>
    </location>
</feature>
<evidence type="ECO:0000256" key="8">
    <source>
        <dbReference type="ARBA" id="ARBA00023180"/>
    </source>
</evidence>
<keyword evidence="6 9" id="KW-1133">Transmembrane helix</keyword>
<proteinExistence type="evidence at transcript level"/>
<feature type="transmembrane region" description="Helical" evidence="9">
    <location>
        <begin position="372"/>
        <end position="398"/>
    </location>
</feature>
<feature type="compositionally biased region" description="Low complexity" evidence="10">
    <location>
        <begin position="106"/>
        <end position="115"/>
    </location>
</feature>
<sequence>PRSSAALLSHLQASGESRHLFATFCACEPRLTMSAPRRELNEDPESFRLSFRGGMYRSTADGSSMSTTNLAEDAAPPAVQRPPALPSIPAQGSKELDAADTEDTESAGGAAPSPRGGACRTFLRHNRLTVATIAAVVAGIVLGVVLRPLGPFSKRQLMYINFPGEMFLRMLRGLILPLITSSMVAAVGALDARLSGRIGLRAVVYYFSTTFLAIVLGIVLVTGLQPGAGDSDTSSSKASKARLVTTADTLMDLIRNAFPPNVIEACVTQFSTIVIKPPGNASNTSMYDWDYKTVHDPGTNILGLIVFCIALGATVGQMGESGKPLLDIFTSLSDAMMIITKVVVWFSPVGVMFLVMAKMLEMQDFTVVAGQVGLYALTVLLGLLLHGFVVLPLLYWLVMRQSPFRFLIDMLQAIATAFGTASSSATLPVTISILEDKVKVDPKVVRFCIPIGATINMDGTALYEAVAAIFIAQVRKVPLDVGKVIAISVTATAASIGAAGIPQAGLVTMVMVLNAVGLPADDITLIIVVDWFLDRFRTAINVLGDAVGACIVERLSLKDLEKPHISDGRGSKDTVITSM</sequence>
<dbReference type="EMBL" id="GACK01001985">
    <property type="protein sequence ID" value="JAA63049.1"/>
    <property type="molecule type" value="mRNA"/>
</dbReference>
<evidence type="ECO:0000256" key="9">
    <source>
        <dbReference type="RuleBase" id="RU361216"/>
    </source>
</evidence>
<comment type="subcellular location">
    <subcellularLocation>
        <location evidence="1 9">Membrane</location>
        <topology evidence="1 9">Multi-pass membrane protein</topology>
    </subcellularLocation>
</comment>
<dbReference type="PRINTS" id="PR00173">
    <property type="entry name" value="EDTRNSPORT"/>
</dbReference>
<dbReference type="InterPro" id="IPR001991">
    <property type="entry name" value="Na-dicarboxylate_symporter"/>
</dbReference>
<dbReference type="GO" id="GO:0005313">
    <property type="term" value="F:L-glutamate transmembrane transporter activity"/>
    <property type="evidence" value="ECO:0007669"/>
    <property type="project" value="TreeGrafter"/>
</dbReference>
<dbReference type="GO" id="GO:0015501">
    <property type="term" value="F:glutamate:sodium symporter activity"/>
    <property type="evidence" value="ECO:0007669"/>
    <property type="project" value="TreeGrafter"/>
</dbReference>